<dbReference type="OrthoDB" id="9791837at2"/>
<reference evidence="1 2" key="1">
    <citation type="journal article" date="2010" name="Stand. Genomic Sci.">
        <title>Complete genome sequence of Acetohalobium arabaticum type strain (Z-7288).</title>
        <authorList>
            <person name="Sikorski J."/>
            <person name="Lapidus A."/>
            <person name="Chertkov O."/>
            <person name="Lucas S."/>
            <person name="Copeland A."/>
            <person name="Glavina Del Rio T."/>
            <person name="Nolan M."/>
            <person name="Tice H."/>
            <person name="Cheng J.F."/>
            <person name="Han C."/>
            <person name="Brambilla E."/>
            <person name="Pitluck S."/>
            <person name="Liolios K."/>
            <person name="Ivanova N."/>
            <person name="Mavromatis K."/>
            <person name="Mikhailova N."/>
            <person name="Pati A."/>
            <person name="Bruce D."/>
            <person name="Detter C."/>
            <person name="Tapia R."/>
            <person name="Goodwin L."/>
            <person name="Chen A."/>
            <person name="Palaniappan K."/>
            <person name="Land M."/>
            <person name="Hauser L."/>
            <person name="Chang Y.J."/>
            <person name="Jeffries C.D."/>
            <person name="Rohde M."/>
            <person name="Goker M."/>
            <person name="Spring S."/>
            <person name="Woyke T."/>
            <person name="Bristow J."/>
            <person name="Eisen J.A."/>
            <person name="Markowitz V."/>
            <person name="Hugenholtz P."/>
            <person name="Kyrpides N.C."/>
            <person name="Klenk H.P."/>
        </authorList>
    </citation>
    <scope>NUCLEOTIDE SEQUENCE [LARGE SCALE GENOMIC DNA]</scope>
    <source>
        <strain evidence="2">ATCC 49924 / DSM 5501 / Z-7288</strain>
    </source>
</reference>
<accession>D9QSM3</accession>
<dbReference type="eggNOG" id="COG4106">
    <property type="taxonomic scope" value="Bacteria"/>
</dbReference>
<dbReference type="InterPro" id="IPR029063">
    <property type="entry name" value="SAM-dependent_MTases_sf"/>
</dbReference>
<protein>
    <recommendedName>
        <fullName evidence="3">Methyltransferase type 12</fullName>
    </recommendedName>
</protein>
<organism evidence="1 2">
    <name type="scientific">Acetohalobium arabaticum (strain ATCC 49924 / DSM 5501 / Z-7288)</name>
    <dbReference type="NCBI Taxonomy" id="574087"/>
    <lineage>
        <taxon>Bacteria</taxon>
        <taxon>Bacillati</taxon>
        <taxon>Bacillota</taxon>
        <taxon>Clostridia</taxon>
        <taxon>Halanaerobiales</taxon>
        <taxon>Halobacteroidaceae</taxon>
        <taxon>Acetohalobium</taxon>
    </lineage>
</organism>
<evidence type="ECO:0000313" key="1">
    <source>
        <dbReference type="EMBL" id="ADL13486.1"/>
    </source>
</evidence>
<name>D9QSM3_ACEAZ</name>
<evidence type="ECO:0008006" key="3">
    <source>
        <dbReference type="Google" id="ProtNLM"/>
    </source>
</evidence>
<dbReference type="SUPFAM" id="SSF53335">
    <property type="entry name" value="S-adenosyl-L-methionine-dependent methyltransferases"/>
    <property type="match status" value="1"/>
</dbReference>
<dbReference type="Proteomes" id="UP000001661">
    <property type="component" value="Chromosome"/>
</dbReference>
<dbReference type="STRING" id="574087.Acear_1989"/>
<dbReference type="HOGENOM" id="CLU_099766_0_0_9"/>
<keyword evidence="2" id="KW-1185">Reference proteome</keyword>
<evidence type="ECO:0000313" key="2">
    <source>
        <dbReference type="Proteomes" id="UP000001661"/>
    </source>
</evidence>
<proteinExistence type="predicted"/>
<gene>
    <name evidence="1" type="ordered locus">Acear_1989</name>
</gene>
<sequence>MSNYNQIKNFYRKRYSSSNKSHKAVGWESEQKQYKRFKALIKNFDQELLKKESIVDFGCGLADLLPWLQKRSLAEKYIGVDIMEEFLKDNRKKFPEFRFIDTGSFLKKPQKYGFIVASGVFTLSWGQNHRKQIKDMIKRLYNKSYHGFSFNMISSFYPKTKKNYYYFNPLKMGEFCTSITERLIIDCSYLPEDFTITLFKNS</sequence>
<dbReference type="KEGG" id="aar:Acear_1989"/>
<dbReference type="EMBL" id="CP002105">
    <property type="protein sequence ID" value="ADL13486.1"/>
    <property type="molecule type" value="Genomic_DNA"/>
</dbReference>
<dbReference type="Gene3D" id="3.40.50.150">
    <property type="entry name" value="Vaccinia Virus protein VP39"/>
    <property type="match status" value="1"/>
</dbReference>
<dbReference type="AlphaFoldDB" id="D9QSM3"/>
<dbReference type="RefSeq" id="WP_013278931.1">
    <property type="nucleotide sequence ID" value="NC_014378.1"/>
</dbReference>